<dbReference type="PATRIC" id="fig|1209989.3.peg.3150"/>
<dbReference type="GO" id="GO:0070403">
    <property type="term" value="F:NAD+ binding"/>
    <property type="evidence" value="ECO:0007669"/>
    <property type="project" value="InterPro"/>
</dbReference>
<evidence type="ECO:0000256" key="1">
    <source>
        <dbReference type="ARBA" id="ARBA00012928"/>
    </source>
</evidence>
<accession>F4LUK5</accession>
<evidence type="ECO:0000256" key="2">
    <source>
        <dbReference type="ARBA" id="ARBA00022679"/>
    </source>
</evidence>
<dbReference type="SUPFAM" id="SSF52467">
    <property type="entry name" value="DHS-like NAD/FAD-binding domain"/>
    <property type="match status" value="1"/>
</dbReference>
<name>F4LUK5_TEPAE</name>
<feature type="binding site" evidence="4">
    <location>
        <position position="150"/>
    </location>
    <ligand>
        <name>Zn(2+)</name>
        <dbReference type="ChEBI" id="CHEBI:29105"/>
    </ligand>
</feature>
<gene>
    <name evidence="6" type="primary">cobB</name>
    <name evidence="6" type="ordered locus">TEPIRE1_2749</name>
</gene>
<dbReference type="PANTHER" id="PTHR11085">
    <property type="entry name" value="NAD-DEPENDENT PROTEIN DEACYLASE SIRTUIN-5, MITOCHONDRIAL-RELATED"/>
    <property type="match status" value="1"/>
</dbReference>
<dbReference type="Gene3D" id="3.40.50.1220">
    <property type="entry name" value="TPP-binding domain"/>
    <property type="match status" value="1"/>
</dbReference>
<dbReference type="OrthoDB" id="9800582at2"/>
<dbReference type="GO" id="GO:0016787">
    <property type="term" value="F:hydrolase activity"/>
    <property type="evidence" value="ECO:0007669"/>
    <property type="project" value="UniProtKB-KW"/>
</dbReference>
<keyword evidence="6" id="KW-0378">Hydrolase</keyword>
<feature type="binding site" evidence="4">
    <location>
        <position position="152"/>
    </location>
    <ligand>
        <name>Zn(2+)</name>
        <dbReference type="ChEBI" id="CHEBI:29105"/>
    </ligand>
</feature>
<accession>L0S5C6</accession>
<dbReference type="InterPro" id="IPR003000">
    <property type="entry name" value="Sirtuin"/>
</dbReference>
<organism evidence="6 7">
    <name type="scientific">Tepidanaerobacter acetatoxydans (strain DSM 21804 / JCM 16047 / Re1)</name>
    <dbReference type="NCBI Taxonomy" id="1209989"/>
    <lineage>
        <taxon>Bacteria</taxon>
        <taxon>Bacillati</taxon>
        <taxon>Bacillota</taxon>
        <taxon>Clostridia</taxon>
        <taxon>Thermosediminibacterales</taxon>
        <taxon>Tepidanaerobacteraceae</taxon>
        <taxon>Tepidanaerobacter</taxon>
    </lineage>
</organism>
<dbReference type="GO" id="GO:0046872">
    <property type="term" value="F:metal ion binding"/>
    <property type="evidence" value="ECO:0007669"/>
    <property type="project" value="UniProtKB-KW"/>
</dbReference>
<dbReference type="Pfam" id="PF02146">
    <property type="entry name" value="SIR2"/>
    <property type="match status" value="1"/>
</dbReference>
<reference evidence="7" key="1">
    <citation type="journal article" date="2013" name="Genome Announc.">
        <title>First genome sequence of a syntrophic acetate-oxidizing bacterium, Tepidanaerobacter acetatoxydans strain Re1.</title>
        <authorList>
            <person name="Manzoor S."/>
            <person name="Bongcam-Rudloff E."/>
            <person name="Schnurer A."/>
            <person name="Muller B."/>
        </authorList>
    </citation>
    <scope>NUCLEOTIDE SEQUENCE [LARGE SCALE GENOMIC DNA]</scope>
    <source>
        <strain evidence="7">Re1</strain>
    </source>
</reference>
<dbReference type="InterPro" id="IPR026590">
    <property type="entry name" value="Ssirtuin_cat_dom"/>
</dbReference>
<evidence type="ECO:0000313" key="7">
    <source>
        <dbReference type="Proteomes" id="UP000010802"/>
    </source>
</evidence>
<dbReference type="HOGENOM" id="CLU_023643_3_0_9"/>
<dbReference type="Proteomes" id="UP000010802">
    <property type="component" value="Chromosome"/>
</dbReference>
<keyword evidence="4" id="KW-0479">Metal-binding</keyword>
<feature type="active site" description="Proton acceptor" evidence="4">
    <location>
        <position position="117"/>
    </location>
</feature>
<proteinExistence type="predicted"/>
<dbReference type="PANTHER" id="PTHR11085:SF4">
    <property type="entry name" value="NAD-DEPENDENT PROTEIN DEACYLASE"/>
    <property type="match status" value="1"/>
</dbReference>
<dbReference type="STRING" id="1209989.TepRe1_2551"/>
<feature type="binding site" evidence="4">
    <location>
        <position position="128"/>
    </location>
    <ligand>
        <name>Zn(2+)</name>
        <dbReference type="ChEBI" id="CHEBI:29105"/>
    </ligand>
</feature>
<dbReference type="Gene3D" id="3.30.1600.10">
    <property type="entry name" value="SIR2/SIRT2 'Small Domain"/>
    <property type="match status" value="1"/>
</dbReference>
<dbReference type="AlphaFoldDB" id="F4LUK5"/>
<evidence type="ECO:0000256" key="3">
    <source>
        <dbReference type="ARBA" id="ARBA00023027"/>
    </source>
</evidence>
<dbReference type="NCBIfam" id="NF001753">
    <property type="entry name" value="PRK00481.1-3"/>
    <property type="match status" value="1"/>
</dbReference>
<evidence type="ECO:0000313" key="6">
    <source>
        <dbReference type="EMBL" id="CCP27624.1"/>
    </source>
</evidence>
<keyword evidence="3" id="KW-0520">NAD</keyword>
<feature type="domain" description="Deacetylase sirtuin-type" evidence="5">
    <location>
        <begin position="1"/>
        <end position="242"/>
    </location>
</feature>
<feature type="binding site" evidence="4">
    <location>
        <position position="125"/>
    </location>
    <ligand>
        <name>Zn(2+)</name>
        <dbReference type="ChEBI" id="CHEBI:29105"/>
    </ligand>
</feature>
<dbReference type="InterPro" id="IPR026591">
    <property type="entry name" value="Sirtuin_cat_small_dom_sf"/>
</dbReference>
<dbReference type="InterPro" id="IPR050134">
    <property type="entry name" value="NAD-dep_sirtuin_deacylases"/>
</dbReference>
<keyword evidence="4" id="KW-0862">Zinc</keyword>
<dbReference type="InterPro" id="IPR029035">
    <property type="entry name" value="DHS-like_NAD/FAD-binding_dom"/>
</dbReference>
<evidence type="ECO:0000256" key="4">
    <source>
        <dbReference type="PROSITE-ProRule" id="PRU00236"/>
    </source>
</evidence>
<dbReference type="eggNOG" id="COG0846">
    <property type="taxonomic scope" value="Bacteria"/>
</dbReference>
<dbReference type="KEGG" id="tae:TepiRe1_2749"/>
<protein>
    <recommendedName>
        <fullName evidence="1">protein acetyllysine N-acetyltransferase</fullName>
        <ecNumber evidence="1">2.3.1.286</ecNumber>
    </recommendedName>
</protein>
<dbReference type="GO" id="GO:0017136">
    <property type="term" value="F:histone deacetylase activity, NAD-dependent"/>
    <property type="evidence" value="ECO:0007669"/>
    <property type="project" value="TreeGrafter"/>
</dbReference>
<dbReference type="KEGG" id="tep:TepRe1_2551"/>
<keyword evidence="7" id="KW-1185">Reference proteome</keyword>
<sequence>MIDRIVQLLKSARYAMALTGAGISTESGIPDYRSKGTGLWEKVNPAEMASISYMLSNPKEFFEFNITQWSKYADAEPNVTHRVIAAMEKAGYLRGIITQNIDNLHYKAGSKNLFEVHGHLRTAHCMNCAKKYEFDELVNQFSKGINPPRCTCGGLIRPDVVLFGDPMSGDFYRALEQVQKCDLLIIAGSSLQVYPVAEIPLYCEKFIIINREPTPFDERAEVVIHDTAGKVFESIAEKLDIYY</sequence>
<dbReference type="RefSeq" id="WP_013779569.1">
    <property type="nucleotide sequence ID" value="NC_015519.1"/>
</dbReference>
<dbReference type="PROSITE" id="PS50305">
    <property type="entry name" value="SIRTUIN"/>
    <property type="match status" value="1"/>
</dbReference>
<dbReference type="EC" id="2.3.1.286" evidence="1"/>
<keyword evidence="2" id="KW-0808">Transferase</keyword>
<evidence type="ECO:0000259" key="5">
    <source>
        <dbReference type="PROSITE" id="PS50305"/>
    </source>
</evidence>
<dbReference type="EMBL" id="HF563609">
    <property type="protein sequence ID" value="CCP27624.1"/>
    <property type="molecule type" value="Genomic_DNA"/>
</dbReference>